<dbReference type="Pfam" id="PF01040">
    <property type="entry name" value="UbiA"/>
    <property type="match status" value="1"/>
</dbReference>
<evidence type="ECO:0000313" key="11">
    <source>
        <dbReference type="EMBL" id="BDU69052.1"/>
    </source>
</evidence>
<feature type="binding site" evidence="9">
    <location>
        <position position="42"/>
    </location>
    <ligand>
        <name>dimethylallyl diphosphate</name>
        <dbReference type="ChEBI" id="CHEBI:57623"/>
    </ligand>
</feature>
<dbReference type="PANTHER" id="PTHR30426">
    <property type="entry name" value="4-HYDROXY-3-METHYLBUT-2-ENYL DIPHOSPHATE REDUCTASE"/>
    <property type="match status" value="1"/>
</dbReference>
<evidence type="ECO:0000256" key="1">
    <source>
        <dbReference type="ARBA" id="ARBA00004141"/>
    </source>
</evidence>
<comment type="similarity">
    <text evidence="9">Belongs to the IspH family.</text>
</comment>
<protein>
    <recommendedName>
        <fullName evidence="9">4-hydroxy-3-methylbut-2-enyl diphosphate reductase</fullName>
        <shortName evidence="9">HMBPP reductase</shortName>
        <ecNumber evidence="9">1.17.7.4</ecNumber>
    </recommendedName>
</protein>
<name>A0ABM8DQ20_9BACT</name>
<feature type="binding site" evidence="9">
    <location>
        <position position="268"/>
    </location>
    <ligand>
        <name>dimethylallyl diphosphate</name>
        <dbReference type="ChEBI" id="CHEBI:57623"/>
    </ligand>
</feature>
<feature type="binding site" evidence="9">
    <location>
        <position position="74"/>
    </location>
    <ligand>
        <name>(2E)-4-hydroxy-3-methylbut-2-enyl diphosphate</name>
        <dbReference type="ChEBI" id="CHEBI:128753"/>
    </ligand>
</feature>
<keyword evidence="3 10" id="KW-0812">Transmembrane</keyword>
<accession>A0ABM8DQ20</accession>
<feature type="binding site" evidence="9">
    <location>
        <position position="268"/>
    </location>
    <ligand>
        <name>isopentenyl diphosphate</name>
        <dbReference type="ChEBI" id="CHEBI:128769"/>
    </ligand>
</feature>
<feature type="binding site" evidence="9">
    <location>
        <position position="224"/>
    </location>
    <ligand>
        <name>(2E)-4-hydroxy-3-methylbut-2-enyl diphosphate</name>
        <dbReference type="ChEBI" id="CHEBI:128753"/>
    </ligand>
</feature>
<proteinExistence type="inferred from homology"/>
<feature type="binding site" evidence="9">
    <location>
        <position position="268"/>
    </location>
    <ligand>
        <name>(2E)-4-hydroxy-3-methylbut-2-enyl diphosphate</name>
        <dbReference type="ChEBI" id="CHEBI:128753"/>
    </ligand>
</feature>
<evidence type="ECO:0000256" key="5">
    <source>
        <dbReference type="ARBA" id="ARBA00022989"/>
    </source>
</evidence>
<comment type="catalytic activity">
    <reaction evidence="9">
        <text>isopentenyl diphosphate + 2 oxidized [2Fe-2S]-[ferredoxin] + H2O = (2E)-4-hydroxy-3-methylbut-2-enyl diphosphate + 2 reduced [2Fe-2S]-[ferredoxin] + 2 H(+)</text>
        <dbReference type="Rhea" id="RHEA:24488"/>
        <dbReference type="Rhea" id="RHEA-COMP:10000"/>
        <dbReference type="Rhea" id="RHEA-COMP:10001"/>
        <dbReference type="ChEBI" id="CHEBI:15377"/>
        <dbReference type="ChEBI" id="CHEBI:15378"/>
        <dbReference type="ChEBI" id="CHEBI:33737"/>
        <dbReference type="ChEBI" id="CHEBI:33738"/>
        <dbReference type="ChEBI" id="CHEBI:128753"/>
        <dbReference type="ChEBI" id="CHEBI:128769"/>
        <dbReference type="EC" id="1.17.7.4"/>
    </reaction>
</comment>
<dbReference type="RefSeq" id="WP_286355683.1">
    <property type="nucleotide sequence ID" value="NZ_AP027079.1"/>
</dbReference>
<dbReference type="Proteomes" id="UP001242010">
    <property type="component" value="Chromosome"/>
</dbReference>
<comment type="cofactor">
    <cofactor evidence="9">
        <name>[4Fe-4S] cluster</name>
        <dbReference type="ChEBI" id="CHEBI:49883"/>
    </cofactor>
    <text evidence="9">Binds 1 [4Fe-4S] cluster per subunit.</text>
</comment>
<evidence type="ECO:0000313" key="12">
    <source>
        <dbReference type="Proteomes" id="UP001242010"/>
    </source>
</evidence>
<keyword evidence="5 10" id="KW-1133">Transmembrane helix</keyword>
<feature type="binding site" evidence="9">
    <location>
        <position position="225"/>
    </location>
    <ligand>
        <name>dimethylallyl diphosphate</name>
        <dbReference type="ChEBI" id="CHEBI:57623"/>
    </ligand>
</feature>
<feature type="binding site" evidence="9">
    <location>
        <position position="225"/>
    </location>
    <ligand>
        <name>(2E)-4-hydroxy-3-methylbut-2-enyl diphosphate</name>
        <dbReference type="ChEBI" id="CHEBI:128753"/>
    </ligand>
</feature>
<feature type="binding site" evidence="9">
    <location>
        <position position="74"/>
    </location>
    <ligand>
        <name>isopentenyl diphosphate</name>
        <dbReference type="ChEBI" id="CHEBI:128769"/>
    </ligand>
</feature>
<evidence type="ECO:0000256" key="10">
    <source>
        <dbReference type="SAM" id="Phobius"/>
    </source>
</evidence>
<evidence type="ECO:0000256" key="9">
    <source>
        <dbReference type="HAMAP-Rule" id="MF_00191"/>
    </source>
</evidence>
<feature type="transmembrane region" description="Helical" evidence="10">
    <location>
        <begin position="326"/>
        <end position="346"/>
    </location>
</feature>
<feature type="transmembrane region" description="Helical" evidence="10">
    <location>
        <begin position="367"/>
        <end position="385"/>
    </location>
</feature>
<feature type="binding site" evidence="9">
    <location>
        <position position="128"/>
    </location>
    <ligand>
        <name>isopentenyl diphosphate</name>
        <dbReference type="ChEBI" id="CHEBI:128769"/>
    </ligand>
</feature>
<keyword evidence="4 9" id="KW-0479">Metal-binding</keyword>
<comment type="catalytic activity">
    <reaction evidence="9">
        <text>dimethylallyl diphosphate + 2 oxidized [2Fe-2S]-[ferredoxin] + H2O = (2E)-4-hydroxy-3-methylbut-2-enyl diphosphate + 2 reduced [2Fe-2S]-[ferredoxin] + 2 H(+)</text>
        <dbReference type="Rhea" id="RHEA:24825"/>
        <dbReference type="Rhea" id="RHEA-COMP:10000"/>
        <dbReference type="Rhea" id="RHEA-COMP:10001"/>
        <dbReference type="ChEBI" id="CHEBI:15377"/>
        <dbReference type="ChEBI" id="CHEBI:15378"/>
        <dbReference type="ChEBI" id="CHEBI:33737"/>
        <dbReference type="ChEBI" id="CHEBI:33738"/>
        <dbReference type="ChEBI" id="CHEBI:57623"/>
        <dbReference type="ChEBI" id="CHEBI:128753"/>
        <dbReference type="EC" id="1.17.7.4"/>
    </reaction>
</comment>
<dbReference type="Gene3D" id="3.40.1010.20">
    <property type="entry name" value="4-hydroxy-3-methylbut-2-enyl diphosphate reductase, catalytic domain"/>
    <property type="match status" value="2"/>
</dbReference>
<feature type="transmembrane region" description="Helical" evidence="10">
    <location>
        <begin position="297"/>
        <end position="320"/>
    </location>
</feature>
<keyword evidence="2 9" id="KW-0004">4Fe-4S</keyword>
<feature type="active site" description="Proton donor" evidence="9">
    <location>
        <position position="130"/>
    </location>
</feature>
<feature type="binding site" evidence="9">
    <location>
        <position position="225"/>
    </location>
    <ligand>
        <name>isopentenyl diphosphate</name>
        <dbReference type="ChEBI" id="CHEBI:128769"/>
    </ligand>
</feature>
<keyword evidence="7 9" id="KW-0411">Iron-sulfur</keyword>
<dbReference type="InterPro" id="IPR003451">
    <property type="entry name" value="LytB/IspH"/>
</dbReference>
<feature type="binding site" evidence="9">
    <location>
        <position position="12"/>
    </location>
    <ligand>
        <name>[4Fe-4S] cluster</name>
        <dbReference type="ChEBI" id="CHEBI:49883"/>
    </ligand>
</feature>
<feature type="binding site" evidence="9">
    <location>
        <position position="128"/>
    </location>
    <ligand>
        <name>dimethylallyl diphosphate</name>
        <dbReference type="ChEBI" id="CHEBI:57623"/>
    </ligand>
</feature>
<keyword evidence="12" id="KW-1185">Reference proteome</keyword>
<feature type="binding site" evidence="9">
    <location>
        <position position="168"/>
    </location>
    <ligand>
        <name>(2E)-4-hydroxy-3-methylbut-2-enyl diphosphate</name>
        <dbReference type="ChEBI" id="CHEBI:128753"/>
    </ligand>
</feature>
<dbReference type="NCBIfam" id="TIGR00216">
    <property type="entry name" value="ispH_lytB"/>
    <property type="match status" value="1"/>
</dbReference>
<evidence type="ECO:0000256" key="3">
    <source>
        <dbReference type="ARBA" id="ARBA00022692"/>
    </source>
</evidence>
<keyword evidence="8 10" id="KW-0472">Membrane</keyword>
<feature type="binding site" evidence="9">
    <location>
        <position position="42"/>
    </location>
    <ligand>
        <name>isopentenyl diphosphate</name>
        <dbReference type="ChEBI" id="CHEBI:128769"/>
    </ligand>
</feature>
<comment type="subcellular location">
    <subcellularLocation>
        <location evidence="1">Membrane</location>
        <topology evidence="1">Multi-pass membrane protein</topology>
    </subcellularLocation>
</comment>
<feature type="binding site" evidence="9">
    <location>
        <position position="224"/>
    </location>
    <ligand>
        <name>isopentenyl diphosphate</name>
        <dbReference type="ChEBI" id="CHEBI:128769"/>
    </ligand>
</feature>
<feature type="binding site" evidence="9">
    <location>
        <position position="128"/>
    </location>
    <ligand>
        <name>(2E)-4-hydroxy-3-methylbut-2-enyl diphosphate</name>
        <dbReference type="ChEBI" id="CHEBI:128753"/>
    </ligand>
</feature>
<evidence type="ECO:0000256" key="8">
    <source>
        <dbReference type="ARBA" id="ARBA00023136"/>
    </source>
</evidence>
<dbReference type="EMBL" id="AP027079">
    <property type="protein sequence ID" value="BDU69052.1"/>
    <property type="molecule type" value="Genomic_DNA"/>
</dbReference>
<keyword evidence="9" id="KW-0560">Oxidoreductase</keyword>
<feature type="binding site" evidence="9">
    <location>
        <position position="226"/>
    </location>
    <ligand>
        <name>isopentenyl diphosphate</name>
        <dbReference type="ChEBI" id="CHEBI:128769"/>
    </ligand>
</feature>
<dbReference type="Gene3D" id="3.40.50.11270">
    <property type="match status" value="1"/>
</dbReference>
<feature type="transmembrane region" description="Helical" evidence="10">
    <location>
        <begin position="391"/>
        <end position="406"/>
    </location>
</feature>
<evidence type="ECO:0000256" key="6">
    <source>
        <dbReference type="ARBA" id="ARBA00023004"/>
    </source>
</evidence>
<comment type="function">
    <text evidence="9">Catalyzes the conversion of 1-hydroxy-2-methyl-2-(E)-butenyl 4-diphosphate (HMBPP) into a mixture of isopentenyl diphosphate (IPP) and dimethylallyl diphosphate (DMAPP). Acts in the terminal step of the DOXP/MEP pathway for isoprenoid precursor biosynthesis.</text>
</comment>
<reference evidence="12" key="1">
    <citation type="journal article" date="2023" name="Int. J. Syst. Evol. Microbiol.">
        <title>Mesoterricola silvestris gen. nov., sp. nov., Mesoterricola sediminis sp. nov., Geothrix oryzae sp. nov., Geothrix edaphica sp. nov., Geothrix rubra sp. nov., and Geothrix limicola sp. nov., six novel members of Acidobacteriota isolated from soils.</title>
        <authorList>
            <person name="Itoh H."/>
            <person name="Sugisawa Y."/>
            <person name="Mise K."/>
            <person name="Xu Z."/>
            <person name="Kuniyasu M."/>
            <person name="Ushijima N."/>
            <person name="Kawano K."/>
            <person name="Kobayashi E."/>
            <person name="Shiratori Y."/>
            <person name="Masuda Y."/>
            <person name="Senoo K."/>
        </authorList>
    </citation>
    <scope>NUCLEOTIDE SEQUENCE [LARGE SCALE GENOMIC DNA]</scope>
    <source>
        <strain evidence="12">Red222</strain>
    </source>
</reference>
<keyword evidence="6 9" id="KW-0408">Iron</keyword>
<dbReference type="PANTHER" id="PTHR30426:SF0">
    <property type="entry name" value="4-HYDROXY-3-METHYLBUT-2-ENYL DIPHOSPHATE REDUCTASE"/>
    <property type="match status" value="1"/>
</dbReference>
<gene>
    <name evidence="9" type="primary">ispH</name>
    <name evidence="11" type="ORF">GETHOR_11530</name>
</gene>
<feature type="binding site" evidence="9">
    <location>
        <position position="42"/>
    </location>
    <ligand>
        <name>(2E)-4-hydroxy-3-methylbut-2-enyl diphosphate</name>
        <dbReference type="ChEBI" id="CHEBI:128753"/>
    </ligand>
</feature>
<dbReference type="CDD" id="cd13944">
    <property type="entry name" value="lytB_ispH"/>
    <property type="match status" value="1"/>
</dbReference>
<organism evidence="11 12">
    <name type="scientific">Geothrix oryzae</name>
    <dbReference type="NCBI Taxonomy" id="2927975"/>
    <lineage>
        <taxon>Bacteria</taxon>
        <taxon>Pseudomonadati</taxon>
        <taxon>Acidobacteriota</taxon>
        <taxon>Holophagae</taxon>
        <taxon>Holophagales</taxon>
        <taxon>Holophagaceae</taxon>
        <taxon>Geothrix</taxon>
    </lineage>
</organism>
<feature type="binding site" evidence="9">
    <location>
        <position position="226"/>
    </location>
    <ligand>
        <name>dimethylallyl diphosphate</name>
        <dbReference type="ChEBI" id="CHEBI:57623"/>
    </ligand>
</feature>
<dbReference type="EC" id="1.17.7.4" evidence="9"/>
<evidence type="ECO:0000256" key="4">
    <source>
        <dbReference type="ARBA" id="ARBA00022723"/>
    </source>
</evidence>
<feature type="transmembrane region" description="Helical" evidence="10">
    <location>
        <begin position="427"/>
        <end position="443"/>
    </location>
</feature>
<dbReference type="InterPro" id="IPR000537">
    <property type="entry name" value="UbiA_prenyltransferase"/>
</dbReference>
<feature type="binding site" evidence="9">
    <location>
        <position position="74"/>
    </location>
    <ligand>
        <name>dimethylallyl diphosphate</name>
        <dbReference type="ChEBI" id="CHEBI:57623"/>
    </ligand>
</feature>
<feature type="transmembrane region" description="Helical" evidence="10">
    <location>
        <begin position="455"/>
        <end position="473"/>
    </location>
</feature>
<sequence>MKVIVAKTAGFCWGVKRAMDAVLEASVRNDGRAVQTLGPLIHNPQALDLIGKRGVAVAETPDKVQNGTVVIRAHGIPIQDLRGLKERQARGEVKIVNATCPEVAKVHHKIKKWSPKGYFTVILGSHGHAESVAHRSFAESGSVIVANMAEAEALTDDQLKKVLVVAQTTFTVKDYHAISDYIRTRAGDAVFENTICEDTWMRQDEAKELARTVDTVIVVGGKASSNTKHLAELAHHYGKPVQYVETAAELDLSAFAGRETVGVLAGASTPTWLVDEVVDVLEQLGDGPSRWRSFAQAAFGSSSLLAMGAGLMTLGVHKWLGLPLGWRYPVLAATYVLAMYLLTPFLDPLGLGAKGPARARFLQRNRIVLLASAGVALVATLGLAASQGLKALAVAAGASLVGAAYKQRFQVGKRILSLRNIPGSKDVVVALALATVAVVMPVWQEGRAWDLRAFAAVFLVGVLAFVRTVIYEIRDMQNDQIVGKETLPILMGKMATKVVLVGLLGSLLAGTLWLTFDSRQQGGHPLAVAVVLVICAAYPVLYLWLYHERFTTGKHRFELSVDLSFYLVGLLALV</sequence>
<feature type="transmembrane region" description="Helical" evidence="10">
    <location>
        <begin position="526"/>
        <end position="545"/>
    </location>
</feature>
<feature type="transmembrane region" description="Helical" evidence="10">
    <location>
        <begin position="494"/>
        <end position="514"/>
    </location>
</feature>
<evidence type="ECO:0000256" key="2">
    <source>
        <dbReference type="ARBA" id="ARBA00022485"/>
    </source>
</evidence>
<comment type="pathway">
    <text evidence="9">Isoprenoid biosynthesis; isopentenyl diphosphate biosynthesis via DXP pathway; isopentenyl diphosphate from 1-deoxy-D-xylulose 5-phosphate: step 6/6.</text>
</comment>
<dbReference type="HAMAP" id="MF_00191">
    <property type="entry name" value="IspH"/>
    <property type="match status" value="1"/>
</dbReference>
<evidence type="ECO:0000256" key="7">
    <source>
        <dbReference type="ARBA" id="ARBA00023014"/>
    </source>
</evidence>
<keyword evidence="9" id="KW-0414">Isoprene biosynthesis</keyword>
<feature type="binding site" evidence="9">
    <location>
        <position position="196"/>
    </location>
    <ligand>
        <name>[4Fe-4S] cluster</name>
        <dbReference type="ChEBI" id="CHEBI:49883"/>
    </ligand>
</feature>
<dbReference type="Pfam" id="PF02401">
    <property type="entry name" value="LYTB"/>
    <property type="match status" value="1"/>
</dbReference>
<feature type="binding site" evidence="9">
    <location>
        <position position="226"/>
    </location>
    <ligand>
        <name>(2E)-4-hydroxy-3-methylbut-2-enyl diphosphate</name>
        <dbReference type="ChEBI" id="CHEBI:128753"/>
    </ligand>
</feature>
<feature type="binding site" evidence="9">
    <location>
        <position position="100"/>
    </location>
    <ligand>
        <name>[4Fe-4S] cluster</name>
        <dbReference type="ChEBI" id="CHEBI:49883"/>
    </ligand>
</feature>
<feature type="binding site" evidence="9">
    <location>
        <position position="224"/>
    </location>
    <ligand>
        <name>dimethylallyl diphosphate</name>
        <dbReference type="ChEBI" id="CHEBI:57623"/>
    </ligand>
</feature>
<comment type="pathway">
    <text evidence="9">Isoprenoid biosynthesis; dimethylallyl diphosphate biosynthesis; dimethylallyl diphosphate from (2E)-4-hydroxy-3-methylbutenyl diphosphate: step 1/1.</text>
</comment>